<keyword evidence="3" id="KW-1185">Reference proteome</keyword>
<gene>
    <name evidence="2" type="ORF">M6B38_312645</name>
</gene>
<evidence type="ECO:0000313" key="3">
    <source>
        <dbReference type="Proteomes" id="UP001140949"/>
    </source>
</evidence>
<keyword evidence="1" id="KW-0472">Membrane</keyword>
<proteinExistence type="predicted"/>
<keyword evidence="1" id="KW-1133">Transmembrane helix</keyword>
<evidence type="ECO:0000256" key="1">
    <source>
        <dbReference type="SAM" id="Phobius"/>
    </source>
</evidence>
<accession>A0AAX6HGT8</accession>
<dbReference type="AlphaFoldDB" id="A0AAX6HGT8"/>
<protein>
    <submittedName>
        <fullName evidence="2">Basic proline-rich protein-like</fullName>
    </submittedName>
</protein>
<reference evidence="2" key="2">
    <citation type="submission" date="2023-04" db="EMBL/GenBank/DDBJ databases">
        <authorList>
            <person name="Bruccoleri R.E."/>
            <person name="Oakeley E.J."/>
            <person name="Faust A.-M."/>
            <person name="Dessus-Babus S."/>
            <person name="Altorfer M."/>
            <person name="Burckhardt D."/>
            <person name="Oertli M."/>
            <person name="Naumann U."/>
            <person name="Petersen F."/>
            <person name="Wong J."/>
        </authorList>
    </citation>
    <scope>NUCLEOTIDE SEQUENCE</scope>
    <source>
        <strain evidence="2">GSM-AAB239-AS_SAM_17_03QT</strain>
        <tissue evidence="2">Leaf</tissue>
    </source>
</reference>
<keyword evidence="1" id="KW-0812">Transmembrane</keyword>
<name>A0AAX6HGT8_IRIPA</name>
<reference evidence="2" key="1">
    <citation type="journal article" date="2023" name="GigaByte">
        <title>Genome assembly of the bearded iris, Iris pallida Lam.</title>
        <authorList>
            <person name="Bruccoleri R.E."/>
            <person name="Oakeley E.J."/>
            <person name="Faust A.M.E."/>
            <person name="Altorfer M."/>
            <person name="Dessus-Babus S."/>
            <person name="Burckhardt D."/>
            <person name="Oertli M."/>
            <person name="Naumann U."/>
            <person name="Petersen F."/>
            <person name="Wong J."/>
        </authorList>
    </citation>
    <scope>NUCLEOTIDE SEQUENCE</scope>
    <source>
        <strain evidence="2">GSM-AAB239-AS_SAM_17_03QT</strain>
    </source>
</reference>
<feature type="transmembrane region" description="Helical" evidence="1">
    <location>
        <begin position="77"/>
        <end position="103"/>
    </location>
</feature>
<comment type="caution">
    <text evidence="2">The sequence shown here is derived from an EMBL/GenBank/DDBJ whole genome shotgun (WGS) entry which is preliminary data.</text>
</comment>
<evidence type="ECO:0000313" key="2">
    <source>
        <dbReference type="EMBL" id="KAJ6840093.1"/>
    </source>
</evidence>
<dbReference type="Proteomes" id="UP001140949">
    <property type="component" value="Unassembled WGS sequence"/>
</dbReference>
<sequence length="119" mass="13552">MVDSLRTRPMADVARTTTEIRRSWLCGSLDDRTRASDLRHRGARPVASFTAAARGGYRRGEAVRGARSRCYGRPRRLGFCLSLFLVVDGMMMVVLTTVVWQWFRYGCWNVHVGLSIRTL</sequence>
<organism evidence="2 3">
    <name type="scientific">Iris pallida</name>
    <name type="common">Sweet iris</name>
    <dbReference type="NCBI Taxonomy" id="29817"/>
    <lineage>
        <taxon>Eukaryota</taxon>
        <taxon>Viridiplantae</taxon>
        <taxon>Streptophyta</taxon>
        <taxon>Embryophyta</taxon>
        <taxon>Tracheophyta</taxon>
        <taxon>Spermatophyta</taxon>
        <taxon>Magnoliopsida</taxon>
        <taxon>Liliopsida</taxon>
        <taxon>Asparagales</taxon>
        <taxon>Iridaceae</taxon>
        <taxon>Iridoideae</taxon>
        <taxon>Irideae</taxon>
        <taxon>Iris</taxon>
    </lineage>
</organism>
<dbReference type="EMBL" id="JANAVB010009596">
    <property type="protein sequence ID" value="KAJ6840093.1"/>
    <property type="molecule type" value="Genomic_DNA"/>
</dbReference>